<sequence>MAAIDELKTLLSEDIRQLEVLADLLLREKEALASADISPLQTLTEEKNQILGTIRERARQKIHLLVDMGFRPDAGEPSRFIRAAEMDDLYHLWKTADQKLRECQSLNQNNGRVVGHLQKRLARVTDIFRGASSQQKLYGAQGQQTNVSSSTVFASA</sequence>
<dbReference type="AlphaFoldDB" id="A0A3M2R9N8"/>
<dbReference type="EMBL" id="QMDL01000004">
    <property type="protein sequence ID" value="RMJ01951.1"/>
    <property type="molecule type" value="Genomic_DNA"/>
</dbReference>
<evidence type="ECO:0000313" key="5">
    <source>
        <dbReference type="Proteomes" id="UP000265903"/>
    </source>
</evidence>
<comment type="function">
    <text evidence="1">Required for the efficient initiation of filament assembly.</text>
</comment>
<dbReference type="Pfam" id="PF05130">
    <property type="entry name" value="FlgN"/>
    <property type="match status" value="1"/>
</dbReference>
<dbReference type="RefSeq" id="WP_114335544.1">
    <property type="nucleotide sequence ID" value="NZ_QMDL01000004.1"/>
</dbReference>
<keyword evidence="3" id="KW-1005">Bacterial flagellum biogenesis</keyword>
<keyword evidence="5" id="KW-1185">Reference proteome</keyword>
<accession>A0A3M2R9N8</accession>
<dbReference type="InterPro" id="IPR036679">
    <property type="entry name" value="FlgN-like_sf"/>
</dbReference>
<name>A0A3M2R9N8_9GAMM</name>
<comment type="similarity">
    <text evidence="2">Belongs to the FlgN family.</text>
</comment>
<gene>
    <name evidence="4" type="ORF">DOQ08_02740</name>
</gene>
<comment type="caution">
    <text evidence="4">The sequence shown here is derived from an EMBL/GenBank/DDBJ whole genome shotgun (WGS) entry which is preliminary data.</text>
</comment>
<dbReference type="Gene3D" id="1.20.58.300">
    <property type="entry name" value="FlgN-like"/>
    <property type="match status" value="1"/>
</dbReference>
<evidence type="ECO:0000313" key="4">
    <source>
        <dbReference type="EMBL" id="RMJ01951.1"/>
    </source>
</evidence>
<dbReference type="InterPro" id="IPR007809">
    <property type="entry name" value="FlgN-like"/>
</dbReference>
<proteinExistence type="inferred from homology"/>
<dbReference type="Proteomes" id="UP000265903">
    <property type="component" value="Unassembled WGS sequence"/>
</dbReference>
<dbReference type="OrthoDB" id="5734604at2"/>
<protein>
    <submittedName>
        <fullName evidence="4">FlgN protein</fullName>
    </submittedName>
</protein>
<dbReference type="GO" id="GO:0044780">
    <property type="term" value="P:bacterial-type flagellum assembly"/>
    <property type="evidence" value="ECO:0007669"/>
    <property type="project" value="InterPro"/>
</dbReference>
<organism evidence="4 5">
    <name type="scientific">Marinobacter litoralis</name>
    <dbReference type="NCBI Taxonomy" id="187981"/>
    <lineage>
        <taxon>Bacteria</taxon>
        <taxon>Pseudomonadati</taxon>
        <taxon>Pseudomonadota</taxon>
        <taxon>Gammaproteobacteria</taxon>
        <taxon>Pseudomonadales</taxon>
        <taxon>Marinobacteraceae</taxon>
        <taxon>Marinobacter</taxon>
    </lineage>
</organism>
<evidence type="ECO:0000256" key="3">
    <source>
        <dbReference type="ARBA" id="ARBA00022795"/>
    </source>
</evidence>
<dbReference type="SUPFAM" id="SSF140566">
    <property type="entry name" value="FlgN-like"/>
    <property type="match status" value="1"/>
</dbReference>
<evidence type="ECO:0000256" key="2">
    <source>
        <dbReference type="ARBA" id="ARBA00007703"/>
    </source>
</evidence>
<evidence type="ECO:0000256" key="1">
    <source>
        <dbReference type="ARBA" id="ARBA00002397"/>
    </source>
</evidence>
<reference evidence="4 5" key="1">
    <citation type="submission" date="2018-08" db="EMBL/GenBank/DDBJ databases">
        <title>Whole Genome Sequence of the Moderate Halophilic Marine Bacterium Marinobacter litoralis Sw-45.</title>
        <authorList>
            <person name="Musa H."/>
        </authorList>
    </citation>
    <scope>NUCLEOTIDE SEQUENCE [LARGE SCALE GENOMIC DNA]</scope>
    <source>
        <strain evidence="4 5">Sw-45</strain>
    </source>
</reference>